<gene>
    <name evidence="3" type="ORF">V6N11_061043</name>
</gene>
<evidence type="ECO:0000256" key="1">
    <source>
        <dbReference type="SAM" id="Coils"/>
    </source>
</evidence>
<dbReference type="Proteomes" id="UP001396334">
    <property type="component" value="Unassembled WGS sequence"/>
</dbReference>
<evidence type="ECO:0000313" key="3">
    <source>
        <dbReference type="EMBL" id="KAK9003483.1"/>
    </source>
</evidence>
<feature type="compositionally biased region" description="Basic and acidic residues" evidence="2">
    <location>
        <begin position="193"/>
        <end position="234"/>
    </location>
</feature>
<protein>
    <submittedName>
        <fullName evidence="3">Uncharacterized protein</fullName>
    </submittedName>
</protein>
<evidence type="ECO:0000313" key="4">
    <source>
        <dbReference type="Proteomes" id="UP001396334"/>
    </source>
</evidence>
<feature type="coiled-coil region" evidence="1">
    <location>
        <begin position="24"/>
        <end position="51"/>
    </location>
</feature>
<organism evidence="3 4">
    <name type="scientific">Hibiscus sabdariffa</name>
    <name type="common">roselle</name>
    <dbReference type="NCBI Taxonomy" id="183260"/>
    <lineage>
        <taxon>Eukaryota</taxon>
        <taxon>Viridiplantae</taxon>
        <taxon>Streptophyta</taxon>
        <taxon>Embryophyta</taxon>
        <taxon>Tracheophyta</taxon>
        <taxon>Spermatophyta</taxon>
        <taxon>Magnoliopsida</taxon>
        <taxon>eudicotyledons</taxon>
        <taxon>Gunneridae</taxon>
        <taxon>Pentapetalae</taxon>
        <taxon>rosids</taxon>
        <taxon>malvids</taxon>
        <taxon>Malvales</taxon>
        <taxon>Malvaceae</taxon>
        <taxon>Malvoideae</taxon>
        <taxon>Hibiscus</taxon>
    </lineage>
</organism>
<feature type="region of interest" description="Disordered" evidence="2">
    <location>
        <begin position="1"/>
        <end position="23"/>
    </location>
</feature>
<feature type="compositionally biased region" description="Basic and acidic residues" evidence="2">
    <location>
        <begin position="165"/>
        <end position="176"/>
    </location>
</feature>
<accession>A0ABR2QS42</accession>
<keyword evidence="1" id="KW-0175">Coiled coil</keyword>
<proteinExistence type="predicted"/>
<evidence type="ECO:0000256" key="2">
    <source>
        <dbReference type="SAM" id="MobiDB-lite"/>
    </source>
</evidence>
<feature type="region of interest" description="Disordered" evidence="2">
    <location>
        <begin position="161"/>
        <end position="234"/>
    </location>
</feature>
<name>A0ABR2QS42_9ROSI</name>
<comment type="caution">
    <text evidence="3">The sequence shown here is derived from an EMBL/GenBank/DDBJ whole genome shotgun (WGS) entry which is preliminary data.</text>
</comment>
<keyword evidence="4" id="KW-1185">Reference proteome</keyword>
<feature type="compositionally biased region" description="Basic and acidic residues" evidence="2">
    <location>
        <begin position="1"/>
        <end position="10"/>
    </location>
</feature>
<sequence>MRSSNQKRETNGQSNQGGDNTLIVSRLKDTLENREEKLEEMFNKKNLEREKCTKDNKDHSVYHIWASESDSPNSNGPSWVEVVEKYLDKDQNKKIREIGEVGLNPVSERVREDTLALGFERCENQNSDKQVREADEVGLDSINERVKEDILAMGFESYETQIGDKTLEEEIEDSSRTEVGTEEENPRQILNLRRKEEEGLSKEKNQVQWEGKREEGPSKEKNQVQWEGKREEGP</sequence>
<dbReference type="EMBL" id="JBBPBN010000034">
    <property type="protein sequence ID" value="KAK9003483.1"/>
    <property type="molecule type" value="Genomic_DNA"/>
</dbReference>
<feature type="compositionally biased region" description="Polar residues" evidence="2">
    <location>
        <begin position="11"/>
        <end position="23"/>
    </location>
</feature>
<reference evidence="3 4" key="1">
    <citation type="journal article" date="2024" name="G3 (Bethesda)">
        <title>Genome assembly of Hibiscus sabdariffa L. provides insights into metabolisms of medicinal natural products.</title>
        <authorList>
            <person name="Kim T."/>
        </authorList>
    </citation>
    <scope>NUCLEOTIDE SEQUENCE [LARGE SCALE GENOMIC DNA]</scope>
    <source>
        <strain evidence="3">TK-2024</strain>
        <tissue evidence="3">Old leaves</tissue>
    </source>
</reference>